<feature type="transmembrane region" description="Helical" evidence="1">
    <location>
        <begin position="108"/>
        <end position="128"/>
    </location>
</feature>
<feature type="transmembrane region" description="Helical" evidence="1">
    <location>
        <begin position="378"/>
        <end position="397"/>
    </location>
</feature>
<dbReference type="InterPro" id="IPR010288">
    <property type="entry name" value="EcsB_ABC"/>
</dbReference>
<gene>
    <name evidence="2" type="ORF">EV207_11173</name>
</gene>
<dbReference type="Pfam" id="PF05975">
    <property type="entry name" value="EcsB"/>
    <property type="match status" value="1"/>
</dbReference>
<keyword evidence="1" id="KW-0472">Membrane</keyword>
<keyword evidence="1" id="KW-0812">Transmembrane</keyword>
<protein>
    <submittedName>
        <fullName evidence="2">ABC-2 type transport system permease protein</fullName>
    </submittedName>
</protein>
<feature type="transmembrane region" description="Helical" evidence="1">
    <location>
        <begin position="283"/>
        <end position="302"/>
    </location>
</feature>
<organism evidence="2 3">
    <name type="scientific">Scopulibacillus darangshiensis</name>
    <dbReference type="NCBI Taxonomy" id="442528"/>
    <lineage>
        <taxon>Bacteria</taxon>
        <taxon>Bacillati</taxon>
        <taxon>Bacillota</taxon>
        <taxon>Bacilli</taxon>
        <taxon>Bacillales</taxon>
        <taxon>Sporolactobacillaceae</taxon>
        <taxon>Scopulibacillus</taxon>
    </lineage>
</organism>
<feature type="transmembrane region" description="Helical" evidence="1">
    <location>
        <begin position="188"/>
        <end position="206"/>
    </location>
</feature>
<comment type="caution">
    <text evidence="2">The sequence shown here is derived from an EMBL/GenBank/DDBJ whole genome shotgun (WGS) entry which is preliminary data.</text>
</comment>
<feature type="transmembrane region" description="Helical" evidence="1">
    <location>
        <begin position="58"/>
        <end position="77"/>
    </location>
</feature>
<dbReference type="GO" id="GO:0016020">
    <property type="term" value="C:membrane"/>
    <property type="evidence" value="ECO:0007669"/>
    <property type="project" value="InterPro"/>
</dbReference>
<dbReference type="RefSeq" id="WP_132745927.1">
    <property type="nucleotide sequence ID" value="NZ_SLXK01000011.1"/>
</dbReference>
<keyword evidence="1" id="KW-1133">Transmembrane helix</keyword>
<proteinExistence type="predicted"/>
<feature type="transmembrane region" description="Helical" evidence="1">
    <location>
        <begin position="308"/>
        <end position="328"/>
    </location>
</feature>
<dbReference type="Proteomes" id="UP000295416">
    <property type="component" value="Unassembled WGS sequence"/>
</dbReference>
<sequence>MDKIIALWYRRRSDYWKMALRYWKLVGKNSGLMFSLYVIIIVGSYYYKQWLDGLPDNFPSALLITVVAGIFVIRTPIRTFVQEADLVFLLPLEPRLNGYFRKSRQYSFLLQCVTLLFVMVIFSPLYFRTINPDFWGFAATLILIFGVKWWNVDTSWQEQFLQRPWESKLIRGCLSLLFLYSLLNGNHFIFVLLLIAVMFGFSFFYAHRQAQDRLLNWDRLLAVEHKQLMLLLKFANLITDVPEMKTRIKPRLWLNGLTNRFSYGQESVFKKYFLKTFIRAHEYFGIYIRLTIIGGIIEVLFTDGYATYFVLIAIVYITGLQLLTLWHHPTPQALTDLYPVADVLKQRSFVMILLNLLMIQGVVLGLIGAFVIGTFTSVILLVITGLFIAFLFSYGYVRRKIKKSPA</sequence>
<dbReference type="EMBL" id="SLXK01000011">
    <property type="protein sequence ID" value="TCP29271.1"/>
    <property type="molecule type" value="Genomic_DNA"/>
</dbReference>
<evidence type="ECO:0000256" key="1">
    <source>
        <dbReference type="SAM" id="Phobius"/>
    </source>
</evidence>
<dbReference type="AlphaFoldDB" id="A0A4R2P5M9"/>
<evidence type="ECO:0000313" key="2">
    <source>
        <dbReference type="EMBL" id="TCP29271.1"/>
    </source>
</evidence>
<keyword evidence="3" id="KW-1185">Reference proteome</keyword>
<name>A0A4R2P5M9_9BACL</name>
<feature type="transmembrane region" description="Helical" evidence="1">
    <location>
        <begin position="349"/>
        <end position="372"/>
    </location>
</feature>
<feature type="transmembrane region" description="Helical" evidence="1">
    <location>
        <begin position="21"/>
        <end position="46"/>
    </location>
</feature>
<accession>A0A4R2P5M9</accession>
<reference evidence="2 3" key="1">
    <citation type="submission" date="2019-03" db="EMBL/GenBank/DDBJ databases">
        <title>Genomic Encyclopedia of Type Strains, Phase IV (KMG-IV): sequencing the most valuable type-strain genomes for metagenomic binning, comparative biology and taxonomic classification.</title>
        <authorList>
            <person name="Goeker M."/>
        </authorList>
    </citation>
    <scope>NUCLEOTIDE SEQUENCE [LARGE SCALE GENOMIC DNA]</scope>
    <source>
        <strain evidence="2 3">DSM 19377</strain>
    </source>
</reference>
<dbReference type="PIRSF" id="PIRSF037259">
    <property type="entry name" value="EcsB_ABC"/>
    <property type="match status" value="1"/>
</dbReference>
<evidence type="ECO:0000313" key="3">
    <source>
        <dbReference type="Proteomes" id="UP000295416"/>
    </source>
</evidence>
<dbReference type="OrthoDB" id="2447941at2"/>